<dbReference type="InterPro" id="IPR027417">
    <property type="entry name" value="P-loop_NTPase"/>
</dbReference>
<dbReference type="Pfam" id="PF00005">
    <property type="entry name" value="ABC_tran"/>
    <property type="match status" value="1"/>
</dbReference>
<evidence type="ECO:0000256" key="5">
    <source>
        <dbReference type="ARBA" id="ARBA00022596"/>
    </source>
</evidence>
<dbReference type="NCBIfam" id="TIGR01727">
    <property type="entry name" value="oligo_HPY"/>
    <property type="match status" value="1"/>
</dbReference>
<evidence type="ECO:0000256" key="4">
    <source>
        <dbReference type="ARBA" id="ARBA00022475"/>
    </source>
</evidence>
<sequence length="353" mass="37706">MSETLIVIKQLNASFQTREGLVQAVDGASLELKRGRIFGLIGETGSGKSVLGLSLVRLLPAQASVSGSILYKGMDLLKLSPKEMRQIRGREIALIPQNPASSLNPVMTLGSQLREAIRAYAGRAGNKQLNAQAAGLLHAMHMPDAEQQLRRYPFQLSGGMKQRVLAAMGLAGSPSLLIADEPTKGLDALIRVQVTDMLANITRRTGAALLLITHDLDAARALCDEVGVMYAGQIIEQGPAKELFAQPMHPYTRGLIASMPSRGMIPIAGTAPSLTDKLAGCKFYERCSFAMPRCKAERPGLYKAAHTNITNKAVDQVGGNAEGQHAAAPHTTALHAAVPQAVSQHKARCFLYA</sequence>
<evidence type="ECO:0000256" key="7">
    <source>
        <dbReference type="ARBA" id="ARBA00022840"/>
    </source>
</evidence>
<dbReference type="FunFam" id="3.40.50.300:FF:000016">
    <property type="entry name" value="Oligopeptide ABC transporter ATP-binding component"/>
    <property type="match status" value="1"/>
</dbReference>
<keyword evidence="9" id="KW-0406">Ion transport</keyword>
<evidence type="ECO:0000256" key="2">
    <source>
        <dbReference type="ARBA" id="ARBA00005417"/>
    </source>
</evidence>
<evidence type="ECO:0000313" key="17">
    <source>
        <dbReference type="EMBL" id="ANY70008.1"/>
    </source>
</evidence>
<dbReference type="PROSITE" id="PS50893">
    <property type="entry name" value="ABC_TRANSPORTER_2"/>
    <property type="match status" value="1"/>
</dbReference>
<evidence type="ECO:0000259" key="16">
    <source>
        <dbReference type="PROSITE" id="PS50893"/>
    </source>
</evidence>
<keyword evidence="7" id="KW-0067">ATP-binding</keyword>
<dbReference type="PANTHER" id="PTHR43297:SF13">
    <property type="entry name" value="NICKEL ABC TRANSPORTER, ATP-BINDING PROTEIN"/>
    <property type="match status" value="1"/>
</dbReference>
<dbReference type="Gene3D" id="3.40.50.300">
    <property type="entry name" value="P-loop containing nucleotide triphosphate hydrolases"/>
    <property type="match status" value="1"/>
</dbReference>
<dbReference type="InterPro" id="IPR050388">
    <property type="entry name" value="ABC_Ni/Peptide_Import"/>
</dbReference>
<evidence type="ECO:0000256" key="15">
    <source>
        <dbReference type="ARBA" id="ARBA00048610"/>
    </source>
</evidence>
<evidence type="ECO:0000256" key="11">
    <source>
        <dbReference type="ARBA" id="ARBA00023136"/>
    </source>
</evidence>
<keyword evidence="5" id="KW-0533">Nickel</keyword>
<dbReference type="SMART" id="SM00382">
    <property type="entry name" value="AAA"/>
    <property type="match status" value="1"/>
</dbReference>
<dbReference type="InterPro" id="IPR013563">
    <property type="entry name" value="Oligopep_ABC_C"/>
</dbReference>
<reference evidence="17" key="1">
    <citation type="submission" date="2016-08" db="EMBL/GenBank/DDBJ databases">
        <title>Complete Genome Seqeunce of Paenibacillus sp. BIHB 4019 from tea rhizoplane.</title>
        <authorList>
            <person name="Thakur R."/>
            <person name="Swarnkar M.K."/>
            <person name="Gulati A."/>
        </authorList>
    </citation>
    <scope>NUCLEOTIDE SEQUENCE [LARGE SCALE GENOMIC DNA]</scope>
    <source>
        <strain evidence="17">BIHB4019</strain>
    </source>
</reference>
<evidence type="ECO:0000256" key="6">
    <source>
        <dbReference type="ARBA" id="ARBA00022741"/>
    </source>
</evidence>
<evidence type="ECO:0000256" key="12">
    <source>
        <dbReference type="ARBA" id="ARBA00038669"/>
    </source>
</evidence>
<organism evidence="17">
    <name type="scientific">Paenibacillus sp. BIHB 4019</name>
    <dbReference type="NCBI Taxonomy" id="1870819"/>
    <lineage>
        <taxon>Bacteria</taxon>
        <taxon>Bacillati</taxon>
        <taxon>Bacillota</taxon>
        <taxon>Bacilli</taxon>
        <taxon>Bacillales</taxon>
        <taxon>Paenibacillaceae</taxon>
        <taxon>Paenibacillus</taxon>
    </lineage>
</organism>
<dbReference type="SUPFAM" id="SSF52540">
    <property type="entry name" value="P-loop containing nucleoside triphosphate hydrolases"/>
    <property type="match status" value="1"/>
</dbReference>
<keyword evidence="3" id="KW-0813">Transport</keyword>
<dbReference type="GO" id="GO:0005524">
    <property type="term" value="F:ATP binding"/>
    <property type="evidence" value="ECO:0007669"/>
    <property type="project" value="UniProtKB-KW"/>
</dbReference>
<comment type="similarity">
    <text evidence="2">Belongs to the ABC transporter superfamily.</text>
</comment>
<dbReference type="PANTHER" id="PTHR43297">
    <property type="entry name" value="OLIGOPEPTIDE TRANSPORT ATP-BINDING PROTEIN APPD"/>
    <property type="match status" value="1"/>
</dbReference>
<dbReference type="GO" id="GO:0015833">
    <property type="term" value="P:peptide transport"/>
    <property type="evidence" value="ECO:0007669"/>
    <property type="project" value="InterPro"/>
</dbReference>
<keyword evidence="11" id="KW-0472">Membrane</keyword>
<dbReference type="GO" id="GO:0016887">
    <property type="term" value="F:ATP hydrolysis activity"/>
    <property type="evidence" value="ECO:0007669"/>
    <property type="project" value="InterPro"/>
</dbReference>
<dbReference type="InterPro" id="IPR003439">
    <property type="entry name" value="ABC_transporter-like_ATP-bd"/>
</dbReference>
<protein>
    <recommendedName>
        <fullName evidence="14">Nickel import system ATP-binding protein NikD</fullName>
        <ecNumber evidence="13">7.2.2.11</ecNumber>
    </recommendedName>
</protein>
<keyword evidence="6" id="KW-0547">Nucleotide-binding</keyword>
<accession>A0A1B2DQN1</accession>
<comment type="catalytic activity">
    <reaction evidence="15">
        <text>Ni(2+)(out) + ATP + H2O = Ni(2+)(in) + ADP + phosphate + H(+)</text>
        <dbReference type="Rhea" id="RHEA:15557"/>
        <dbReference type="ChEBI" id="CHEBI:15377"/>
        <dbReference type="ChEBI" id="CHEBI:15378"/>
        <dbReference type="ChEBI" id="CHEBI:30616"/>
        <dbReference type="ChEBI" id="CHEBI:43474"/>
        <dbReference type="ChEBI" id="CHEBI:49786"/>
        <dbReference type="ChEBI" id="CHEBI:456216"/>
        <dbReference type="EC" id="7.2.2.11"/>
    </reaction>
    <physiologicalReaction direction="left-to-right" evidence="15">
        <dbReference type="Rhea" id="RHEA:15558"/>
    </physiologicalReaction>
</comment>
<dbReference type="GO" id="GO:0015413">
    <property type="term" value="F:ABC-type nickel transporter activity"/>
    <property type="evidence" value="ECO:0007669"/>
    <property type="project" value="UniProtKB-EC"/>
</dbReference>
<evidence type="ECO:0000256" key="14">
    <source>
        <dbReference type="ARBA" id="ARBA00044143"/>
    </source>
</evidence>
<dbReference type="InterPro" id="IPR003593">
    <property type="entry name" value="AAA+_ATPase"/>
</dbReference>
<dbReference type="GO" id="GO:0005886">
    <property type="term" value="C:plasma membrane"/>
    <property type="evidence" value="ECO:0007669"/>
    <property type="project" value="UniProtKB-SubCell"/>
</dbReference>
<dbReference type="Pfam" id="PF08352">
    <property type="entry name" value="oligo_HPY"/>
    <property type="match status" value="1"/>
</dbReference>
<evidence type="ECO:0000256" key="10">
    <source>
        <dbReference type="ARBA" id="ARBA00023112"/>
    </source>
</evidence>
<evidence type="ECO:0000256" key="3">
    <source>
        <dbReference type="ARBA" id="ARBA00022448"/>
    </source>
</evidence>
<comment type="subunit">
    <text evidence="12">The complex is composed of two ATP-binding proteins (NikD and NikE), two transmembrane proteins (NikB and NikC) and a solute-binding protein (NikA).</text>
</comment>
<proteinExistence type="inferred from homology"/>
<keyword evidence="4" id="KW-1003">Cell membrane</keyword>
<keyword evidence="10" id="KW-0921">Nickel transport</keyword>
<dbReference type="AlphaFoldDB" id="A0A1B2DQN1"/>
<evidence type="ECO:0000256" key="1">
    <source>
        <dbReference type="ARBA" id="ARBA00004202"/>
    </source>
</evidence>
<dbReference type="EC" id="7.2.2.11" evidence="13"/>
<evidence type="ECO:0000256" key="13">
    <source>
        <dbReference type="ARBA" id="ARBA00039098"/>
    </source>
</evidence>
<keyword evidence="8" id="KW-1278">Translocase</keyword>
<dbReference type="CDD" id="cd03257">
    <property type="entry name" value="ABC_NikE_OppD_transporters"/>
    <property type="match status" value="1"/>
</dbReference>
<evidence type="ECO:0000256" key="9">
    <source>
        <dbReference type="ARBA" id="ARBA00023065"/>
    </source>
</evidence>
<gene>
    <name evidence="17" type="ORF">BBD42_28530</name>
</gene>
<evidence type="ECO:0000256" key="8">
    <source>
        <dbReference type="ARBA" id="ARBA00022967"/>
    </source>
</evidence>
<name>A0A1B2DQN1_9BACL</name>
<comment type="subcellular location">
    <subcellularLocation>
        <location evidence="1">Cell membrane</location>
        <topology evidence="1">Peripheral membrane protein</topology>
    </subcellularLocation>
</comment>
<dbReference type="EMBL" id="CP016808">
    <property type="protein sequence ID" value="ANY70008.1"/>
    <property type="molecule type" value="Genomic_DNA"/>
</dbReference>
<feature type="domain" description="ABC transporter" evidence="16">
    <location>
        <begin position="8"/>
        <end position="256"/>
    </location>
</feature>